<dbReference type="Proteomes" id="UP000030013">
    <property type="component" value="Unassembled WGS sequence"/>
</dbReference>
<dbReference type="STRING" id="1385519.N801_07575"/>
<dbReference type="AlphaFoldDB" id="A0A0A0K0T2"/>
<sequence>MIGAPLIPAAPTAMTTMRWTTAQVTFGGAMRHSRTREFERALAAGDEGVARWSDLADDPNDPAALAYRARTLRAAWRDAIPDRGEFIIDRARGRRVLDIGCVAHDVERMKSPLWLHGRVAAAAATCVGVDVLDEGVAHMTSLGYDAISHDLTQGTGPVADRGPFDVIVAGELIEHVPAMDMLFRAARDLLADGGELIVTTPNPWAPHRVRAGQRGDCWENTDHILFAFPSGMAELAERYGLVLSEAATTSPRRVLPSGFRGVARSARRRLRGTAWVRTGYATMGDGRVVDVPGRMRLSGARTGRARFIGETFVYVVRRPEVRA</sequence>
<comment type="caution">
    <text evidence="1">The sequence shown here is derived from an EMBL/GenBank/DDBJ whole genome shotgun (WGS) entry which is preliminary data.</text>
</comment>
<organism evidence="1 2">
    <name type="scientific">Knoellia aerolata DSM 18566</name>
    <dbReference type="NCBI Taxonomy" id="1385519"/>
    <lineage>
        <taxon>Bacteria</taxon>
        <taxon>Bacillati</taxon>
        <taxon>Actinomycetota</taxon>
        <taxon>Actinomycetes</taxon>
        <taxon>Micrococcales</taxon>
        <taxon>Intrasporangiaceae</taxon>
        <taxon>Knoellia</taxon>
    </lineage>
</organism>
<dbReference type="eggNOG" id="COG2227">
    <property type="taxonomic scope" value="Bacteria"/>
</dbReference>
<keyword evidence="2" id="KW-1185">Reference proteome</keyword>
<evidence type="ECO:0000313" key="2">
    <source>
        <dbReference type="Proteomes" id="UP000030013"/>
    </source>
</evidence>
<protein>
    <submittedName>
        <fullName evidence="1">Uncharacterized protein</fullName>
    </submittedName>
</protein>
<dbReference type="OrthoDB" id="9805171at2"/>
<gene>
    <name evidence="1" type="ORF">N801_07575</name>
</gene>
<name>A0A0A0K0T2_9MICO</name>
<dbReference type="InterPro" id="IPR029063">
    <property type="entry name" value="SAM-dependent_MTases_sf"/>
</dbReference>
<proteinExistence type="predicted"/>
<dbReference type="Pfam" id="PF13489">
    <property type="entry name" value="Methyltransf_23"/>
    <property type="match status" value="1"/>
</dbReference>
<accession>A0A0A0K0T2</accession>
<evidence type="ECO:0000313" key="1">
    <source>
        <dbReference type="EMBL" id="KGN41401.1"/>
    </source>
</evidence>
<dbReference type="EMBL" id="AVPL01000018">
    <property type="protein sequence ID" value="KGN41401.1"/>
    <property type="molecule type" value="Genomic_DNA"/>
</dbReference>
<dbReference type="SUPFAM" id="SSF53335">
    <property type="entry name" value="S-adenosyl-L-methionine-dependent methyltransferases"/>
    <property type="match status" value="1"/>
</dbReference>
<dbReference type="Gene3D" id="3.40.50.150">
    <property type="entry name" value="Vaccinia Virus protein VP39"/>
    <property type="match status" value="1"/>
</dbReference>
<reference evidence="1 2" key="1">
    <citation type="submission" date="2013-08" db="EMBL/GenBank/DDBJ databases">
        <title>The genome sequence of Knoellia aerolata.</title>
        <authorList>
            <person name="Zhu W."/>
            <person name="Wang G."/>
        </authorList>
    </citation>
    <scope>NUCLEOTIDE SEQUENCE [LARGE SCALE GENOMIC DNA]</scope>
    <source>
        <strain evidence="1 2">DSM 18566</strain>
    </source>
</reference>